<evidence type="ECO:0000313" key="1">
    <source>
        <dbReference type="EMBL" id="KAK3257699.1"/>
    </source>
</evidence>
<reference evidence="1 2" key="1">
    <citation type="journal article" date="2015" name="Genome Biol. Evol.">
        <title>Comparative Genomics of a Bacterivorous Green Alga Reveals Evolutionary Causalities and Consequences of Phago-Mixotrophic Mode of Nutrition.</title>
        <authorList>
            <person name="Burns J.A."/>
            <person name="Paasch A."/>
            <person name="Narechania A."/>
            <person name="Kim E."/>
        </authorList>
    </citation>
    <scope>NUCLEOTIDE SEQUENCE [LARGE SCALE GENOMIC DNA]</scope>
    <source>
        <strain evidence="1 2">PLY_AMNH</strain>
    </source>
</reference>
<keyword evidence="2" id="KW-1185">Reference proteome</keyword>
<dbReference type="Proteomes" id="UP001190700">
    <property type="component" value="Unassembled WGS sequence"/>
</dbReference>
<protein>
    <submittedName>
        <fullName evidence="1">Uncharacterized protein</fullName>
    </submittedName>
</protein>
<comment type="caution">
    <text evidence="1">The sequence shown here is derived from an EMBL/GenBank/DDBJ whole genome shotgun (WGS) entry which is preliminary data.</text>
</comment>
<dbReference type="EMBL" id="LGRX02020219">
    <property type="protein sequence ID" value="KAK3257699.1"/>
    <property type="molecule type" value="Genomic_DNA"/>
</dbReference>
<name>A0AAE0FDP8_9CHLO</name>
<evidence type="ECO:0000313" key="2">
    <source>
        <dbReference type="Proteomes" id="UP001190700"/>
    </source>
</evidence>
<sequence length="97" mass="10087">MRRAQRRQAACLERASAPRLFGGHSRLLRAQAEGEGAERASAPVGAMPRFQAPPVAAALVSPVHLAGKSKLDAGGGTYAFSEAVVLLKQLVARQAGP</sequence>
<organism evidence="1 2">
    <name type="scientific">Cymbomonas tetramitiformis</name>
    <dbReference type="NCBI Taxonomy" id="36881"/>
    <lineage>
        <taxon>Eukaryota</taxon>
        <taxon>Viridiplantae</taxon>
        <taxon>Chlorophyta</taxon>
        <taxon>Pyramimonadophyceae</taxon>
        <taxon>Pyramimonadales</taxon>
        <taxon>Pyramimonadaceae</taxon>
        <taxon>Cymbomonas</taxon>
    </lineage>
</organism>
<proteinExistence type="predicted"/>
<accession>A0AAE0FDP8</accession>
<dbReference type="AlphaFoldDB" id="A0AAE0FDP8"/>
<gene>
    <name evidence="1" type="ORF">CYMTET_33227</name>
</gene>